<dbReference type="AlphaFoldDB" id="A0A7S4M7I0"/>
<reference evidence="9" key="1">
    <citation type="submission" date="2021-01" db="EMBL/GenBank/DDBJ databases">
        <authorList>
            <person name="Corre E."/>
            <person name="Pelletier E."/>
            <person name="Niang G."/>
            <person name="Scheremetjew M."/>
            <person name="Finn R."/>
            <person name="Kale V."/>
            <person name="Holt S."/>
            <person name="Cochrane G."/>
            <person name="Meng A."/>
            <person name="Brown T."/>
            <person name="Cohen L."/>
        </authorList>
    </citation>
    <scope>NUCLEOTIDE SEQUENCE</scope>
    <source>
        <strain evidence="9">Isolate 1302-5</strain>
    </source>
</reference>
<dbReference type="EMBL" id="HBKQ01003318">
    <property type="protein sequence ID" value="CAE2204966.1"/>
    <property type="molecule type" value="Transcribed_RNA"/>
</dbReference>
<dbReference type="GO" id="GO:0005216">
    <property type="term" value="F:monoatomic ion channel activity"/>
    <property type="evidence" value="ECO:0007669"/>
    <property type="project" value="InterPro"/>
</dbReference>
<organism evidence="9">
    <name type="scientific">Odontella aurita</name>
    <dbReference type="NCBI Taxonomy" id="265563"/>
    <lineage>
        <taxon>Eukaryota</taxon>
        <taxon>Sar</taxon>
        <taxon>Stramenopiles</taxon>
        <taxon>Ochrophyta</taxon>
        <taxon>Bacillariophyta</taxon>
        <taxon>Mediophyceae</taxon>
        <taxon>Biddulphiophycidae</taxon>
        <taxon>Eupodiscales</taxon>
        <taxon>Odontellaceae</taxon>
        <taxon>Odontella</taxon>
    </lineage>
</organism>
<evidence type="ECO:0000256" key="1">
    <source>
        <dbReference type="ARBA" id="ARBA00004141"/>
    </source>
</evidence>
<comment type="subcellular location">
    <subcellularLocation>
        <location evidence="1">Membrane</location>
        <topology evidence="1">Multi-pass membrane protein</topology>
    </subcellularLocation>
</comment>
<evidence type="ECO:0000256" key="4">
    <source>
        <dbReference type="ARBA" id="ARBA00022989"/>
    </source>
</evidence>
<dbReference type="Gene3D" id="1.10.287.70">
    <property type="match status" value="1"/>
</dbReference>
<feature type="transmembrane region" description="Helical" evidence="7">
    <location>
        <begin position="248"/>
        <end position="264"/>
    </location>
</feature>
<feature type="transmembrane region" description="Helical" evidence="7">
    <location>
        <begin position="312"/>
        <end position="330"/>
    </location>
</feature>
<dbReference type="PANTHER" id="PTHR10582:SF2">
    <property type="entry name" value="INACTIVE"/>
    <property type="match status" value="1"/>
</dbReference>
<proteinExistence type="predicted"/>
<feature type="domain" description="Ion transport" evidence="8">
    <location>
        <begin position="222"/>
        <end position="465"/>
    </location>
</feature>
<dbReference type="PANTHER" id="PTHR10582">
    <property type="entry name" value="TRANSIENT RECEPTOR POTENTIAL ION CHANNEL PROTEIN"/>
    <property type="match status" value="1"/>
</dbReference>
<dbReference type="InterPro" id="IPR024862">
    <property type="entry name" value="TRPV"/>
</dbReference>
<feature type="compositionally biased region" description="Acidic residues" evidence="6">
    <location>
        <begin position="644"/>
        <end position="656"/>
    </location>
</feature>
<evidence type="ECO:0000256" key="7">
    <source>
        <dbReference type="SAM" id="Phobius"/>
    </source>
</evidence>
<evidence type="ECO:0000256" key="3">
    <source>
        <dbReference type="ARBA" id="ARBA00022737"/>
    </source>
</evidence>
<feature type="transmembrane region" description="Helical" evidence="7">
    <location>
        <begin position="285"/>
        <end position="306"/>
    </location>
</feature>
<sequence>MRDGSVDSLKQAAFILEQYPDAIFTFDRTNGENCYDTALAMRRPNLLKVMLLQIVKGQRLTEHGRSDKSCYLSNKITQIGVEILLDMLAHYPPEYVVQILSEMTFVKVPFTEPRVCSPSDGMRCGSSSFTDPWGGPSDRRKSLKRSDDDVFEVESKDKVELMRTPAVLPLEGLGSRRFLSALIKSAPPEAFDNDAMGIVLRVMWYKQIRIYFLVDITMYILFYVLWILYINWTATTTILNSPLYNHEWAAIFFTAVMVIFNTIFTIKELAESNWGRSKKRHLQSWWNIVDLLSTILVYAYVLSASVSGSGSVPLGVVTTVVMTLKLLSYLRGFGETGWLISVLSANFRDIRGFIFVLFAILVGFTGIFRLLFGDVPGECTLALDENEDAVEDCNRDPFGDLSVSLLSTFELAVVGAYDPGWFEASRNTVLAGLAFVTAITVVLVVALNALIAVLGDSYSRVQENERANRRRERAELIIEYLSLMPSKKRKQIQHDTKYFHALLEADADGDLVVSKDDWQGGLNALKSDLADISEANSMATLKAIDQLKLDIDQEITDMRREMGSVLKEMKSEIQELVQLQKDGAITFGNTNVGRAVKGVTTIGKNIQNIPKLAPARPFAGQSGPVRQFAGRSLFGLPITHEQTAEIEDAEQVDDLFEDSKRPGSPGP</sequence>
<feature type="transmembrane region" description="Helical" evidence="7">
    <location>
        <begin position="350"/>
        <end position="372"/>
    </location>
</feature>
<evidence type="ECO:0000256" key="5">
    <source>
        <dbReference type="ARBA" id="ARBA00023136"/>
    </source>
</evidence>
<dbReference type="GO" id="GO:0098703">
    <property type="term" value="P:calcium ion import across plasma membrane"/>
    <property type="evidence" value="ECO:0007669"/>
    <property type="project" value="TreeGrafter"/>
</dbReference>
<evidence type="ECO:0000313" key="9">
    <source>
        <dbReference type="EMBL" id="CAE2204966.1"/>
    </source>
</evidence>
<keyword evidence="2 7" id="KW-0812">Transmembrane</keyword>
<feature type="region of interest" description="Disordered" evidence="6">
    <location>
        <begin position="121"/>
        <end position="142"/>
    </location>
</feature>
<feature type="transmembrane region" description="Helical" evidence="7">
    <location>
        <begin position="210"/>
        <end position="228"/>
    </location>
</feature>
<protein>
    <recommendedName>
        <fullName evidence="8">Ion transport domain-containing protein</fullName>
    </recommendedName>
</protein>
<evidence type="ECO:0000256" key="6">
    <source>
        <dbReference type="SAM" id="MobiDB-lite"/>
    </source>
</evidence>
<evidence type="ECO:0000256" key="2">
    <source>
        <dbReference type="ARBA" id="ARBA00022692"/>
    </source>
</evidence>
<keyword evidence="4 7" id="KW-1133">Transmembrane helix</keyword>
<keyword evidence="5 7" id="KW-0472">Membrane</keyword>
<dbReference type="Pfam" id="PF00520">
    <property type="entry name" value="Ion_trans"/>
    <property type="match status" value="1"/>
</dbReference>
<feature type="region of interest" description="Disordered" evidence="6">
    <location>
        <begin position="641"/>
        <end position="667"/>
    </location>
</feature>
<keyword evidence="3" id="KW-0677">Repeat</keyword>
<dbReference type="GO" id="GO:0005886">
    <property type="term" value="C:plasma membrane"/>
    <property type="evidence" value="ECO:0007669"/>
    <property type="project" value="TreeGrafter"/>
</dbReference>
<name>A0A7S4M7I0_9STRA</name>
<dbReference type="InterPro" id="IPR005821">
    <property type="entry name" value="Ion_trans_dom"/>
</dbReference>
<dbReference type="SUPFAM" id="SSF81324">
    <property type="entry name" value="Voltage-gated potassium channels"/>
    <property type="match status" value="1"/>
</dbReference>
<accession>A0A7S4M7I0</accession>
<evidence type="ECO:0000259" key="8">
    <source>
        <dbReference type="Pfam" id="PF00520"/>
    </source>
</evidence>
<gene>
    <name evidence="9" type="ORF">OAUR00152_LOCUS2269</name>
</gene>
<feature type="transmembrane region" description="Helical" evidence="7">
    <location>
        <begin position="429"/>
        <end position="454"/>
    </location>
</feature>